<keyword evidence="2" id="KW-1185">Reference proteome</keyword>
<dbReference type="AlphaFoldDB" id="A0A1X7VKJ2"/>
<reference evidence="2" key="1">
    <citation type="journal article" date="2010" name="Nature">
        <title>The Amphimedon queenslandica genome and the evolution of animal complexity.</title>
        <authorList>
            <person name="Srivastava M."/>
            <person name="Simakov O."/>
            <person name="Chapman J."/>
            <person name="Fahey B."/>
            <person name="Gauthier M.E."/>
            <person name="Mitros T."/>
            <person name="Richards G.S."/>
            <person name="Conaco C."/>
            <person name="Dacre M."/>
            <person name="Hellsten U."/>
            <person name="Larroux C."/>
            <person name="Putnam N.H."/>
            <person name="Stanke M."/>
            <person name="Adamska M."/>
            <person name="Darling A."/>
            <person name="Degnan S.M."/>
            <person name="Oakley T.H."/>
            <person name="Plachetzki D.C."/>
            <person name="Zhai Y."/>
            <person name="Adamski M."/>
            <person name="Calcino A."/>
            <person name="Cummins S.F."/>
            <person name="Goodstein D.M."/>
            <person name="Harris C."/>
            <person name="Jackson D.J."/>
            <person name="Leys S.P."/>
            <person name="Shu S."/>
            <person name="Woodcroft B.J."/>
            <person name="Vervoort M."/>
            <person name="Kosik K.S."/>
            <person name="Manning G."/>
            <person name="Degnan B.M."/>
            <person name="Rokhsar D.S."/>
        </authorList>
    </citation>
    <scope>NUCLEOTIDE SEQUENCE [LARGE SCALE GENOMIC DNA]</scope>
</reference>
<evidence type="ECO:0000313" key="2">
    <source>
        <dbReference type="Proteomes" id="UP000007879"/>
    </source>
</evidence>
<organism evidence="1">
    <name type="scientific">Amphimedon queenslandica</name>
    <name type="common">Sponge</name>
    <dbReference type="NCBI Taxonomy" id="400682"/>
    <lineage>
        <taxon>Eukaryota</taxon>
        <taxon>Metazoa</taxon>
        <taxon>Porifera</taxon>
        <taxon>Demospongiae</taxon>
        <taxon>Heteroscleromorpha</taxon>
        <taxon>Haplosclerida</taxon>
        <taxon>Niphatidae</taxon>
        <taxon>Amphimedon</taxon>
    </lineage>
</organism>
<proteinExistence type="predicted"/>
<accession>A0A1X7VKJ2</accession>
<name>A0A1X7VKJ2_AMPQE</name>
<dbReference type="eggNOG" id="ENOG502S9UG">
    <property type="taxonomic scope" value="Eukaryota"/>
</dbReference>
<dbReference type="EnsemblMetazoa" id="XM_020008754.1">
    <property type="protein sequence ID" value="XP_019864313.1"/>
    <property type="gene ID" value="LOC109593736"/>
</dbReference>
<dbReference type="OrthoDB" id="2428896at2759"/>
<gene>
    <name evidence="1" type="primary">109593736</name>
</gene>
<reference evidence="1" key="2">
    <citation type="submission" date="2017-05" db="UniProtKB">
        <authorList>
            <consortium name="EnsemblMetazoa"/>
        </authorList>
    </citation>
    <scope>IDENTIFICATION</scope>
</reference>
<dbReference type="InParanoid" id="A0A1X7VKJ2"/>
<dbReference type="Proteomes" id="UP000007879">
    <property type="component" value="Unassembled WGS sequence"/>
</dbReference>
<evidence type="ECO:0000313" key="1">
    <source>
        <dbReference type="EnsemblMetazoa" id="Aqu2.1.40896_001"/>
    </source>
</evidence>
<dbReference type="EnsemblMetazoa" id="Aqu2.1.40896_001">
    <property type="protein sequence ID" value="Aqu2.1.40896_001"/>
    <property type="gene ID" value="Aqu2.1.40896"/>
</dbReference>
<sequence>MSGSRFSSTAGGASAKTFHHDIKTQSGLTGLYNQQVTKVEHVTRPMGSSAGMNVPIVHHQGAVVTTERGDRYLVHKGSGYGKSGGETVVVDARHMSDKWSTKETRKVEGHTVSDFVKTSGPDYSIWKGDHCITSANKMTNLGTKP</sequence>
<protein>
    <submittedName>
        <fullName evidence="1">Uncharacterized protein</fullName>
    </submittedName>
</protein>
<dbReference type="KEGG" id="aqu:109593736"/>
<dbReference type="OMA" id="AICFCAV"/>